<dbReference type="EMBL" id="SGJD01001134">
    <property type="protein sequence ID" value="KAB0401840.1"/>
    <property type="molecule type" value="Genomic_DNA"/>
</dbReference>
<sequence>IFENGKDTGEISVCIMVDCSTVGYLRVETVYHRCSRFTLFLFLLHFHTPPPHQLLFKIHRRLQGSSINPPGLNFSSIRLFDEHGQEIKNPLSLKNEQKFGSLMVKRTEKGFSLQALMSLAVVWNILEIHAYFDRTHPDEL</sequence>
<feature type="domain" description="Doublecortin" evidence="1">
    <location>
        <begin position="52"/>
        <end position="98"/>
    </location>
</feature>
<dbReference type="InterPro" id="IPR043188">
    <property type="entry name" value="DCDC1"/>
</dbReference>
<organism evidence="2 3">
    <name type="scientific">Balaenoptera physalus</name>
    <name type="common">Fin whale</name>
    <name type="synonym">Balaena physalus</name>
    <dbReference type="NCBI Taxonomy" id="9770"/>
    <lineage>
        <taxon>Eukaryota</taxon>
        <taxon>Metazoa</taxon>
        <taxon>Chordata</taxon>
        <taxon>Craniata</taxon>
        <taxon>Vertebrata</taxon>
        <taxon>Euteleostomi</taxon>
        <taxon>Mammalia</taxon>
        <taxon>Eutheria</taxon>
        <taxon>Laurasiatheria</taxon>
        <taxon>Artiodactyla</taxon>
        <taxon>Whippomorpha</taxon>
        <taxon>Cetacea</taxon>
        <taxon>Mysticeti</taxon>
        <taxon>Balaenopteridae</taxon>
        <taxon>Balaenoptera</taxon>
    </lineage>
</organism>
<evidence type="ECO:0000259" key="1">
    <source>
        <dbReference type="Pfam" id="PF25510"/>
    </source>
</evidence>
<dbReference type="GO" id="GO:1902412">
    <property type="term" value="P:regulation of mitotic cytokinesis"/>
    <property type="evidence" value="ECO:0007669"/>
    <property type="project" value="InterPro"/>
</dbReference>
<name>A0A6A1Q2J5_BALPH</name>
<feature type="non-terminal residue" evidence="2">
    <location>
        <position position="1"/>
    </location>
</feature>
<dbReference type="GO" id="GO:0008017">
    <property type="term" value="F:microtubule binding"/>
    <property type="evidence" value="ECO:0007669"/>
    <property type="project" value="InterPro"/>
</dbReference>
<reference evidence="2 3" key="1">
    <citation type="journal article" date="2019" name="PLoS ONE">
        <title>Genomic analyses reveal an absence of contemporary introgressive admixture between fin whales and blue whales, despite known hybrids.</title>
        <authorList>
            <person name="Westbury M.V."/>
            <person name="Petersen B."/>
            <person name="Lorenzen E.D."/>
        </authorList>
    </citation>
    <scope>NUCLEOTIDE SEQUENCE [LARGE SCALE GENOMIC DNA]</scope>
    <source>
        <strain evidence="2">FinWhale-01</strain>
    </source>
</reference>
<proteinExistence type="predicted"/>
<keyword evidence="3" id="KW-1185">Reference proteome</keyword>
<dbReference type="Proteomes" id="UP000437017">
    <property type="component" value="Unassembled WGS sequence"/>
</dbReference>
<evidence type="ECO:0000313" key="3">
    <source>
        <dbReference type="Proteomes" id="UP000437017"/>
    </source>
</evidence>
<dbReference type="Pfam" id="PF25510">
    <property type="entry name" value="Ubiquitin_DCDC1"/>
    <property type="match status" value="1"/>
</dbReference>
<dbReference type="AlphaFoldDB" id="A0A6A1Q2J5"/>
<dbReference type="OrthoDB" id="9674641at2759"/>
<accession>A0A6A1Q2J5</accession>
<comment type="caution">
    <text evidence="2">The sequence shown here is derived from an EMBL/GenBank/DDBJ whole genome shotgun (WGS) entry which is preliminary data.</text>
</comment>
<gene>
    <name evidence="2" type="ORF">E2I00_018826</name>
</gene>
<dbReference type="InterPro" id="IPR057424">
    <property type="entry name" value="Ubiquitin_DCDC1"/>
</dbReference>
<dbReference type="PANTHER" id="PTHR46302">
    <property type="entry name" value="DOUBLECORTIN DOMAIN-CONTAINING PROTEIN 1"/>
    <property type="match status" value="1"/>
</dbReference>
<dbReference type="PANTHER" id="PTHR46302:SF3">
    <property type="entry name" value="DOUBLECORTIN DOMAIN-CONTAINING PROTEIN 1"/>
    <property type="match status" value="1"/>
</dbReference>
<protein>
    <recommendedName>
        <fullName evidence="1">Doublecortin domain-containing protein</fullName>
    </recommendedName>
</protein>
<evidence type="ECO:0000313" key="2">
    <source>
        <dbReference type="EMBL" id="KAB0401840.1"/>
    </source>
</evidence>
<dbReference type="GO" id="GO:0030496">
    <property type="term" value="C:midbody"/>
    <property type="evidence" value="ECO:0007669"/>
    <property type="project" value="TreeGrafter"/>
</dbReference>